<dbReference type="PROSITE" id="PS51273">
    <property type="entry name" value="GATASE_TYPE_1"/>
    <property type="match status" value="1"/>
</dbReference>
<dbReference type="PANTHER" id="PTHR42695:SF5">
    <property type="entry name" value="GLUTAMINE AMIDOTRANSFERASE YLR126C-RELATED"/>
    <property type="match status" value="1"/>
</dbReference>
<evidence type="ECO:0000313" key="2">
    <source>
        <dbReference type="EMBL" id="MBP0485084.1"/>
    </source>
</evidence>
<sequence length="234" mass="25757">MHIAILVTNTDFSAFASARPDDGEKFATLLGTVRPDWRFSPFWVCKGEFPADPARFDGLLITGSPASVTEDAPWMLRLMDVVRAAIARRQKLYGACFGHQLISRTLGAGIIRNPQGWGHGLLRVRRAAPMPWAYGSNSIPVYGSHIEQVAAAPAGTRTVYTGEGLPVAGLAMGDHLYTLQHHPEMTHRFICDLVEEYADVVGTEVTARARASLHEPADHGFLGEEIARFYEWGR</sequence>
<dbReference type="Pfam" id="PF00117">
    <property type="entry name" value="GATase"/>
    <property type="match status" value="1"/>
</dbReference>
<accession>A0A940MYC7</accession>
<dbReference type="SUPFAM" id="SSF52317">
    <property type="entry name" value="Class I glutamine amidotransferase-like"/>
    <property type="match status" value="1"/>
</dbReference>
<feature type="domain" description="Glutamine amidotransferase" evidence="1">
    <location>
        <begin position="55"/>
        <end position="188"/>
    </location>
</feature>
<comment type="caution">
    <text evidence="2">The sequence shown here is derived from an EMBL/GenBank/DDBJ whole genome shotgun (WGS) entry which is preliminary data.</text>
</comment>
<protein>
    <submittedName>
        <fullName evidence="2">Type 1 glutamine amidotransferase</fullName>
    </submittedName>
</protein>
<evidence type="ECO:0000313" key="3">
    <source>
        <dbReference type="Proteomes" id="UP000675940"/>
    </source>
</evidence>
<keyword evidence="2" id="KW-0315">Glutamine amidotransferase</keyword>
<dbReference type="RefSeq" id="WP_209364001.1">
    <property type="nucleotide sequence ID" value="NZ_JAGISH010000022.1"/>
</dbReference>
<proteinExistence type="predicted"/>
<reference evidence="2" key="1">
    <citation type="submission" date="2021-03" db="EMBL/GenBank/DDBJ databases">
        <title>Sagittula salina sp. nov. strain M10.9X isolated from the marine waste.</title>
        <authorList>
            <person name="Satari L."/>
            <person name="Molina-Menor E."/>
            <person name="Vidal-Verdu A."/>
            <person name="Pascual J."/>
            <person name="Pereto J."/>
            <person name="Porcar M."/>
        </authorList>
    </citation>
    <scope>NUCLEOTIDE SEQUENCE</scope>
    <source>
        <strain evidence="2">M10.9X</strain>
    </source>
</reference>
<dbReference type="InterPro" id="IPR029062">
    <property type="entry name" value="Class_I_gatase-like"/>
</dbReference>
<dbReference type="Gene3D" id="3.40.50.880">
    <property type="match status" value="1"/>
</dbReference>
<keyword evidence="3" id="KW-1185">Reference proteome</keyword>
<dbReference type="GO" id="GO:0005829">
    <property type="term" value="C:cytosol"/>
    <property type="evidence" value="ECO:0007669"/>
    <property type="project" value="TreeGrafter"/>
</dbReference>
<dbReference type="EMBL" id="JAGISH010000022">
    <property type="protein sequence ID" value="MBP0485084.1"/>
    <property type="molecule type" value="Genomic_DNA"/>
</dbReference>
<dbReference type="InterPro" id="IPR044992">
    <property type="entry name" value="ChyE-like"/>
</dbReference>
<gene>
    <name evidence="2" type="ORF">J5474_21640</name>
</gene>
<dbReference type="CDD" id="cd01741">
    <property type="entry name" value="GATase1_1"/>
    <property type="match status" value="1"/>
</dbReference>
<name>A0A940MYC7_9RHOB</name>
<organism evidence="2 3">
    <name type="scientific">Sagittula salina</name>
    <dbReference type="NCBI Taxonomy" id="2820268"/>
    <lineage>
        <taxon>Bacteria</taxon>
        <taxon>Pseudomonadati</taxon>
        <taxon>Pseudomonadota</taxon>
        <taxon>Alphaproteobacteria</taxon>
        <taxon>Rhodobacterales</taxon>
        <taxon>Roseobacteraceae</taxon>
        <taxon>Sagittula</taxon>
    </lineage>
</organism>
<dbReference type="Proteomes" id="UP000675940">
    <property type="component" value="Unassembled WGS sequence"/>
</dbReference>
<dbReference type="PANTHER" id="PTHR42695">
    <property type="entry name" value="GLUTAMINE AMIDOTRANSFERASE YLR126C-RELATED"/>
    <property type="match status" value="1"/>
</dbReference>
<dbReference type="AlphaFoldDB" id="A0A940MYC7"/>
<evidence type="ECO:0000259" key="1">
    <source>
        <dbReference type="Pfam" id="PF00117"/>
    </source>
</evidence>
<dbReference type="InterPro" id="IPR017926">
    <property type="entry name" value="GATASE"/>
</dbReference>